<comment type="similarity">
    <text evidence="2">Belongs to the bacterial solute-binding protein 2 family.</text>
</comment>
<evidence type="ECO:0000256" key="2">
    <source>
        <dbReference type="ARBA" id="ARBA00007639"/>
    </source>
</evidence>
<comment type="subcellular location">
    <subcellularLocation>
        <location evidence="1">Cell envelope</location>
    </subcellularLocation>
</comment>
<feature type="chain" id="PRO_5012603165" evidence="4">
    <location>
        <begin position="27"/>
        <end position="317"/>
    </location>
</feature>
<proteinExistence type="inferred from homology"/>
<organism evidence="6 7">
    <name type="scientific">Variovorax boronicumulans</name>
    <dbReference type="NCBI Taxonomy" id="436515"/>
    <lineage>
        <taxon>Bacteria</taxon>
        <taxon>Pseudomonadati</taxon>
        <taxon>Pseudomonadota</taxon>
        <taxon>Betaproteobacteria</taxon>
        <taxon>Burkholderiales</taxon>
        <taxon>Comamonadaceae</taxon>
        <taxon>Variovorax</taxon>
    </lineage>
</organism>
<dbReference type="PANTHER" id="PTHR46847:SF2">
    <property type="entry name" value="ABC TRANSPORTER SUGAR-BINDING PROTEIN"/>
    <property type="match status" value="1"/>
</dbReference>
<dbReference type="Gene3D" id="3.40.50.2300">
    <property type="match status" value="2"/>
</dbReference>
<evidence type="ECO:0000256" key="3">
    <source>
        <dbReference type="ARBA" id="ARBA00022729"/>
    </source>
</evidence>
<evidence type="ECO:0000256" key="4">
    <source>
        <dbReference type="SAM" id="SignalP"/>
    </source>
</evidence>
<name>A0A250DI89_9BURK</name>
<dbReference type="GO" id="GO:0030246">
    <property type="term" value="F:carbohydrate binding"/>
    <property type="evidence" value="ECO:0007669"/>
    <property type="project" value="UniProtKB-ARBA"/>
</dbReference>
<dbReference type="KEGG" id="vbo:CKY39_13135"/>
<gene>
    <name evidence="6" type="ORF">CKY39_13135</name>
</gene>
<evidence type="ECO:0000259" key="5">
    <source>
        <dbReference type="Pfam" id="PF13407"/>
    </source>
</evidence>
<feature type="domain" description="Periplasmic binding protein" evidence="5">
    <location>
        <begin position="37"/>
        <end position="292"/>
    </location>
</feature>
<dbReference type="CDD" id="cd06321">
    <property type="entry name" value="PBP1_ABC_sugar_binding-like"/>
    <property type="match status" value="1"/>
</dbReference>
<evidence type="ECO:0000256" key="1">
    <source>
        <dbReference type="ARBA" id="ARBA00004196"/>
    </source>
</evidence>
<keyword evidence="3 4" id="KW-0732">Signal</keyword>
<dbReference type="InterPro" id="IPR025997">
    <property type="entry name" value="SBP_2_dom"/>
</dbReference>
<accession>A0A250DI89</accession>
<evidence type="ECO:0000313" key="7">
    <source>
        <dbReference type="Proteomes" id="UP000217154"/>
    </source>
</evidence>
<dbReference type="AlphaFoldDB" id="A0A250DI89"/>
<dbReference type="Pfam" id="PF13407">
    <property type="entry name" value="Peripla_BP_4"/>
    <property type="match status" value="1"/>
</dbReference>
<sequence length="317" mass="33306">MPMKRTWRTWLLALLLAVGPVGSALATHANHGKGPRVGVLVSDLRNPFFAYIARAVESTLAEDSRNAAHITVVSSGFDPQRQDEQLKEMIRQRVQLVIVTPVDSTSLHARVTEARAAGIKVVAVDALVQGADAAVVTDSRAAGKLSCEHLVRTLGGKGEVAIIDGPPNTAAVGRVNGCREALNAAPGVRVVSMALNGGATKDGGVEQMTRLLARHPKLSGVFAINDLCGIGAELAAQVAGRRDIVITAMDGSPEVAQRLQDPATLIVGSATQSPTLMGQRAAQIGLKLLKGQPPQQRVLLLPSKLVTRENVDGYGGW</sequence>
<dbReference type="InterPro" id="IPR028082">
    <property type="entry name" value="Peripla_BP_I"/>
</dbReference>
<protein>
    <submittedName>
        <fullName evidence="6">Sugar ABC transporter substrate-binding protein</fullName>
    </submittedName>
</protein>
<reference evidence="6 7" key="1">
    <citation type="submission" date="2017-09" db="EMBL/GenBank/DDBJ databases">
        <title>The diverse metabolic capabilities of V. boronicumulans make it an excellent choice for continued studies on novel biodegradation.</title>
        <authorList>
            <person name="Sun S."/>
        </authorList>
    </citation>
    <scope>NUCLEOTIDE SEQUENCE [LARGE SCALE GENOMIC DNA]</scope>
    <source>
        <strain evidence="6 7">J1</strain>
    </source>
</reference>
<evidence type="ECO:0000313" key="6">
    <source>
        <dbReference type="EMBL" id="ATA54060.1"/>
    </source>
</evidence>
<dbReference type="RefSeq" id="WP_095744759.1">
    <property type="nucleotide sequence ID" value="NZ_CP023284.1"/>
</dbReference>
<dbReference type="Proteomes" id="UP000217154">
    <property type="component" value="Chromosome"/>
</dbReference>
<dbReference type="GO" id="GO:0030313">
    <property type="term" value="C:cell envelope"/>
    <property type="evidence" value="ECO:0007669"/>
    <property type="project" value="UniProtKB-SubCell"/>
</dbReference>
<dbReference type="PANTHER" id="PTHR46847">
    <property type="entry name" value="D-ALLOSE-BINDING PERIPLASMIC PROTEIN-RELATED"/>
    <property type="match status" value="1"/>
</dbReference>
<dbReference type="EMBL" id="CP023284">
    <property type="protein sequence ID" value="ATA54060.1"/>
    <property type="molecule type" value="Genomic_DNA"/>
</dbReference>
<dbReference type="SUPFAM" id="SSF53822">
    <property type="entry name" value="Periplasmic binding protein-like I"/>
    <property type="match status" value="1"/>
</dbReference>
<feature type="signal peptide" evidence="4">
    <location>
        <begin position="1"/>
        <end position="26"/>
    </location>
</feature>